<feature type="domain" description="TRASH" evidence="1">
    <location>
        <begin position="4"/>
        <end position="42"/>
    </location>
</feature>
<dbReference type="InterPro" id="IPR009078">
    <property type="entry name" value="Ferritin-like_SF"/>
</dbReference>
<evidence type="ECO:0000313" key="3">
    <source>
        <dbReference type="Proteomes" id="UP000009011"/>
    </source>
</evidence>
<dbReference type="SUPFAM" id="SSF47240">
    <property type="entry name" value="Ferritin-like"/>
    <property type="match status" value="1"/>
</dbReference>
<dbReference type="EMBL" id="CP003557">
    <property type="protein sequence ID" value="AFN74040.1"/>
    <property type="molecule type" value="Genomic_DNA"/>
</dbReference>
<reference evidence="2 3" key="1">
    <citation type="journal article" date="2013" name="PLoS ONE">
        <title>Genomic analysis of Melioribacter roseus, facultatively anaerobic organotrophic bacterium representing a novel deep lineage within Bacteriodetes/Chlorobi group.</title>
        <authorList>
            <person name="Kadnikov V.V."/>
            <person name="Mardanov A.V."/>
            <person name="Podosokorskaya O.A."/>
            <person name="Gavrilov S.N."/>
            <person name="Kublanov I.V."/>
            <person name="Beletsky A.V."/>
            <person name="Bonch-Osmolovskaya E.A."/>
            <person name="Ravin N.V."/>
        </authorList>
    </citation>
    <scope>NUCLEOTIDE SEQUENCE [LARGE SCALE GENOMIC DNA]</scope>
    <source>
        <strain evidence="3">JCM 17771 / P3M-2</strain>
    </source>
</reference>
<evidence type="ECO:0000313" key="2">
    <source>
        <dbReference type="EMBL" id="AFN74040.1"/>
    </source>
</evidence>
<dbReference type="RefSeq" id="WP_014855476.1">
    <property type="nucleotide sequence ID" value="NC_018178.1"/>
</dbReference>
<dbReference type="Gene3D" id="1.10.620.20">
    <property type="entry name" value="Ribonucleotide Reductase, subunit A"/>
    <property type="match status" value="1"/>
</dbReference>
<evidence type="ECO:0000259" key="1">
    <source>
        <dbReference type="SMART" id="SM00746"/>
    </source>
</evidence>
<keyword evidence="3" id="KW-1185">Reference proteome</keyword>
<dbReference type="InterPro" id="IPR012348">
    <property type="entry name" value="RNR-like"/>
</dbReference>
<dbReference type="HOGENOM" id="CLU_2633968_0_0_10"/>
<dbReference type="GO" id="GO:0016491">
    <property type="term" value="F:oxidoreductase activity"/>
    <property type="evidence" value="ECO:0007669"/>
    <property type="project" value="InterPro"/>
</dbReference>
<protein>
    <recommendedName>
        <fullName evidence="1">TRASH domain-containing protein</fullName>
    </recommendedName>
</protein>
<dbReference type="InterPro" id="IPR011017">
    <property type="entry name" value="TRASH_dom"/>
</dbReference>
<accession>I6Z4H6</accession>
<proteinExistence type="predicted"/>
<dbReference type="Proteomes" id="UP000009011">
    <property type="component" value="Chromosome"/>
</dbReference>
<name>I6Z4H6_MELRP</name>
<gene>
    <name evidence="2" type="ordered locus">MROS_0799</name>
</gene>
<sequence length="77" mass="8913">MEIDPVCGMELNNIESAPRIAYNGRMYYFCCPKCKSLFVKAPESYVDFFDSSIELNGIKPDKCDCDKSMLYIKGYRF</sequence>
<dbReference type="KEGG" id="mro:MROS_0799"/>
<dbReference type="InterPro" id="IPR007029">
    <property type="entry name" value="YHS_dom"/>
</dbReference>
<dbReference type="OrthoDB" id="678327at2"/>
<dbReference type="AlphaFoldDB" id="I6Z4H6"/>
<dbReference type="eggNOG" id="COG3350">
    <property type="taxonomic scope" value="Bacteria"/>
</dbReference>
<organism evidence="2 3">
    <name type="scientific">Melioribacter roseus (strain DSM 23840 / JCM 17771 / VKM B-2668 / P3M-2)</name>
    <dbReference type="NCBI Taxonomy" id="1191523"/>
    <lineage>
        <taxon>Bacteria</taxon>
        <taxon>Pseudomonadati</taxon>
        <taxon>Ignavibacteriota</taxon>
        <taxon>Ignavibacteria</taxon>
        <taxon>Ignavibacteriales</taxon>
        <taxon>Melioribacteraceae</taxon>
        <taxon>Melioribacter</taxon>
    </lineage>
</organism>
<dbReference type="STRING" id="1191523.MROS_0799"/>
<dbReference type="SMART" id="SM00746">
    <property type="entry name" value="TRASH"/>
    <property type="match status" value="1"/>
</dbReference>
<dbReference type="Pfam" id="PF04945">
    <property type="entry name" value="YHS"/>
    <property type="match status" value="1"/>
</dbReference>